<dbReference type="AlphaFoldDB" id="A0AAD0QZY7"/>
<accession>A0AAD0QZY7</accession>
<sequence length="271" mass="29539">MPLPTANTRSGQSQPLTFKVLGRLILTAPQINLLRPGNVLLPESVPDTGLPVTVPQYVGMAVGDMIVLHFFGTYSSLPQRVDAIGAQPFIVARAQVEMNAARTGSVYYEVTRASGGSAVRSPDLGVSISTLKETESFDGRQDYFTGEVHFPYFSIVVGSGYVSYRYIENFPPLTPPCLLFGVAQLPRGNSPAIGVHFKRAVRRLTFHHLNINTAKVTIHSGNTILESRPISSANNTPSVAVFSYAQLISHIIIHHPINSQGINVDNFTMEY</sequence>
<name>A0AAD0QZY7_PSEDL</name>
<organism evidence="1 2">
    <name type="scientific">Pseudomonas plecoglossicida</name>
    <dbReference type="NCBI Taxonomy" id="70775"/>
    <lineage>
        <taxon>Bacteria</taxon>
        <taxon>Pseudomonadati</taxon>
        <taxon>Pseudomonadota</taxon>
        <taxon>Gammaproteobacteria</taxon>
        <taxon>Pseudomonadales</taxon>
        <taxon>Pseudomonadaceae</taxon>
        <taxon>Pseudomonas</taxon>
    </lineage>
</organism>
<dbReference type="GeneID" id="49616583"/>
<evidence type="ECO:0000313" key="2">
    <source>
        <dbReference type="Proteomes" id="UP000256503"/>
    </source>
</evidence>
<gene>
    <name evidence="1" type="ORF">DVB73_24465</name>
</gene>
<evidence type="ECO:0000313" key="1">
    <source>
        <dbReference type="EMBL" id="AXM98724.1"/>
    </source>
</evidence>
<dbReference type="RefSeq" id="WP_016393120.1">
    <property type="nucleotide sequence ID" value="NZ_BSOM01000017.1"/>
</dbReference>
<proteinExistence type="predicted"/>
<dbReference type="Proteomes" id="UP000256503">
    <property type="component" value="Chromosome"/>
</dbReference>
<protein>
    <submittedName>
        <fullName evidence="1">Uncharacterized protein</fullName>
    </submittedName>
</protein>
<dbReference type="EMBL" id="CP031146">
    <property type="protein sequence ID" value="AXM98724.1"/>
    <property type="molecule type" value="Genomic_DNA"/>
</dbReference>
<reference evidence="1 2" key="1">
    <citation type="submission" date="2018-07" db="EMBL/GenBank/DDBJ databases">
        <title>Complete genome sequence of a Pseudomonas plecoglossicida strain pathogenic to the marine fish, Larimichthys crocea.</title>
        <authorList>
            <person name="Tao Z."/>
        </authorList>
    </citation>
    <scope>NUCLEOTIDE SEQUENCE [LARGE SCALE GENOMIC DNA]</scope>
    <source>
        <strain evidence="1 2">XSDHY-P</strain>
    </source>
</reference>